<dbReference type="EMBL" id="BMFN01000001">
    <property type="protein sequence ID" value="GGF56025.1"/>
    <property type="molecule type" value="Genomic_DNA"/>
</dbReference>
<proteinExistence type="predicted"/>
<dbReference type="Proteomes" id="UP000605392">
    <property type="component" value="Unassembled WGS sequence"/>
</dbReference>
<evidence type="ECO:0000313" key="2">
    <source>
        <dbReference type="Proteomes" id="UP000605392"/>
    </source>
</evidence>
<sequence length="139" mass="14879">MNSNDASLPADGMVGRAASPSTGSPSIAVATEGLGGIYQGLLPCADCAGIETVLYLYPDSTYVERRTYLDQPKEGNNDQVSSGRWAQVSANLVRLTRRSAAGPTDYRMRPRALQQLDLDGQEITGDLAERYVLAQVGNL</sequence>
<organism evidence="1 2">
    <name type="scientific">Hymenobacter qilianensis</name>
    <dbReference type="NCBI Taxonomy" id="1385715"/>
    <lineage>
        <taxon>Bacteria</taxon>
        <taxon>Pseudomonadati</taxon>
        <taxon>Bacteroidota</taxon>
        <taxon>Cytophagia</taxon>
        <taxon>Cytophagales</taxon>
        <taxon>Hymenobacteraceae</taxon>
        <taxon>Hymenobacter</taxon>
    </lineage>
</organism>
<protein>
    <submittedName>
        <fullName evidence="1">Lipoprotein</fullName>
    </submittedName>
</protein>
<keyword evidence="1" id="KW-0449">Lipoprotein</keyword>
<evidence type="ECO:0000313" key="1">
    <source>
        <dbReference type="EMBL" id="GGF56025.1"/>
    </source>
</evidence>
<name>A0ACB5PND3_9BACT</name>
<keyword evidence="2" id="KW-1185">Reference proteome</keyword>
<accession>A0ACB5PND3</accession>
<reference evidence="1 2" key="1">
    <citation type="journal article" date="2019" name="Int. J. Syst. Evol. Microbiol.">
        <title>The Global Catalogue of Microorganisms (GCM) 10K type strain sequencing project: providing services to taxonomists for standard genome sequencing and annotation.</title>
        <authorList>
            <consortium name="The Broad Institute Genomics Platform"/>
            <consortium name="The Broad Institute Genome Sequencing Center for Infectious Disease"/>
            <person name="Wu L."/>
            <person name="Ma J."/>
        </authorList>
    </citation>
    <scope>NUCLEOTIDE SEQUENCE [LARGE SCALE GENOMIC DNA]</scope>
    <source>
        <strain evidence="1 2">CGMCC 1.12720</strain>
    </source>
</reference>
<comment type="caution">
    <text evidence="1">The sequence shown here is derived from an EMBL/GenBank/DDBJ whole genome shotgun (WGS) entry which is preliminary data.</text>
</comment>
<gene>
    <name evidence="1" type="ORF">GCM10011375_08980</name>
</gene>